<keyword evidence="3" id="KW-1185">Reference proteome</keyword>
<dbReference type="EMBL" id="AQGS01000129">
    <property type="protein sequence ID" value="EPS42213.1"/>
    <property type="molecule type" value="Genomic_DNA"/>
</dbReference>
<feature type="compositionally biased region" description="Polar residues" evidence="1">
    <location>
        <begin position="345"/>
        <end position="363"/>
    </location>
</feature>
<feature type="compositionally biased region" description="Low complexity" evidence="1">
    <location>
        <begin position="203"/>
        <end position="215"/>
    </location>
</feature>
<reference evidence="3" key="2">
    <citation type="submission" date="2013-04" db="EMBL/GenBank/DDBJ databases">
        <title>Genomic mechanisms accounting for the adaptation to parasitism in nematode-trapping fungi.</title>
        <authorList>
            <person name="Ahren D.G."/>
        </authorList>
    </citation>
    <scope>NUCLEOTIDE SEQUENCE [LARGE SCALE GENOMIC DNA]</scope>
    <source>
        <strain evidence="3">CBS 200.50</strain>
    </source>
</reference>
<reference evidence="2 3" key="1">
    <citation type="journal article" date="2013" name="PLoS Genet.">
        <title>Genomic mechanisms accounting for the adaptation to parasitism in nematode-trapping fungi.</title>
        <authorList>
            <person name="Meerupati T."/>
            <person name="Andersson K.M."/>
            <person name="Friman E."/>
            <person name="Kumar D."/>
            <person name="Tunlid A."/>
            <person name="Ahren D."/>
        </authorList>
    </citation>
    <scope>NUCLEOTIDE SEQUENCE [LARGE SCALE GENOMIC DNA]</scope>
    <source>
        <strain evidence="2 3">CBS 200.50</strain>
    </source>
</reference>
<feature type="compositionally biased region" description="Low complexity" evidence="1">
    <location>
        <begin position="407"/>
        <end position="420"/>
    </location>
</feature>
<feature type="region of interest" description="Disordered" evidence="1">
    <location>
        <begin position="90"/>
        <end position="111"/>
    </location>
</feature>
<dbReference type="OrthoDB" id="5429467at2759"/>
<feature type="compositionally biased region" description="Low complexity" evidence="1">
    <location>
        <begin position="1"/>
        <end position="11"/>
    </location>
</feature>
<feature type="region of interest" description="Disordered" evidence="1">
    <location>
        <begin position="136"/>
        <end position="251"/>
    </location>
</feature>
<gene>
    <name evidence="2" type="ORF">H072_3854</name>
</gene>
<sequence length="608" mass="67964">MPANKNNKNKGQGQGKPRTNLKVVAPTDVADEGDPYANPKEHRLFTPKKMYNFGKLNPSGVSEHPESIKRRTIVGKKSGIEAAKFTIRETARSRRRHRKDALRKTQKYKEMSMAEQQRALLKIDDTIQREIAASDREAEQAWALYRGEASPQGDGHSSPDLANEQSRAHQIPLEEQATAARKLGKKPGRKPKAQTKEAITPEQPQNSNQPQQQTRQRARKTHSVSKDPKMAGSKTATPKPQRKITKKFSPKDIFKMIKETEADAANRHAFLKSELEKTQEYRSLTSKYKKIKLREIEEQIEREVQDILAEMYTNALDQPSVPESVKNAYAAQQQRAAEVTPAPANRTSGQPATPSIGMNQQISAKRRIIDTDLPEKTRLHNRSKSSPKKRRLAPIDFEAIEKVNRISTGESTPSSSEPSGDSNPARRFTRSRATGDAPTNARPTASATVPAATPIANTKIAGNKRKAPLLAEESENPVSSRFRRRRLQTNGPDDSASDDLEQPLAEQAATVKRVTRATRAQVKTDTSSLPESSAITATETPKRSNKRRKVLSAADEKAMVNRVRTYEPVDENDHNPQEEQEEGSEEQQGGVWETVIKKYLPWNWGPNN</sequence>
<feature type="compositionally biased region" description="Basic residues" evidence="1">
    <location>
        <begin position="93"/>
        <end position="106"/>
    </location>
</feature>
<dbReference type="AlphaFoldDB" id="S8BRU8"/>
<feature type="compositionally biased region" description="Basic and acidic residues" evidence="1">
    <location>
        <begin position="367"/>
        <end position="378"/>
    </location>
</feature>
<proteinExistence type="predicted"/>
<feature type="compositionally biased region" description="Basic and acidic residues" evidence="1">
    <location>
        <begin position="554"/>
        <end position="577"/>
    </location>
</feature>
<protein>
    <submittedName>
        <fullName evidence="2">Uncharacterized protein</fullName>
    </submittedName>
</protein>
<feature type="compositionally biased region" description="Low complexity" evidence="1">
    <location>
        <begin position="441"/>
        <end position="456"/>
    </location>
</feature>
<dbReference type="Proteomes" id="UP000015100">
    <property type="component" value="Unassembled WGS sequence"/>
</dbReference>
<feature type="compositionally biased region" description="Basic residues" evidence="1">
    <location>
        <begin position="182"/>
        <end position="193"/>
    </location>
</feature>
<feature type="compositionally biased region" description="Polar residues" evidence="1">
    <location>
        <begin position="521"/>
        <end position="539"/>
    </location>
</feature>
<feature type="region of interest" description="Disordered" evidence="1">
    <location>
        <begin position="1"/>
        <end position="23"/>
    </location>
</feature>
<evidence type="ECO:0000256" key="1">
    <source>
        <dbReference type="SAM" id="MobiDB-lite"/>
    </source>
</evidence>
<name>S8BRU8_DACHA</name>
<evidence type="ECO:0000313" key="3">
    <source>
        <dbReference type="Proteomes" id="UP000015100"/>
    </source>
</evidence>
<feature type="region of interest" description="Disordered" evidence="1">
    <location>
        <begin position="324"/>
        <end position="592"/>
    </location>
</feature>
<dbReference type="HOGENOM" id="CLU_449054_0_0_1"/>
<evidence type="ECO:0000313" key="2">
    <source>
        <dbReference type="EMBL" id="EPS42213.1"/>
    </source>
</evidence>
<organism evidence="2 3">
    <name type="scientific">Dactylellina haptotyla (strain CBS 200.50)</name>
    <name type="common">Nematode-trapping fungus</name>
    <name type="synonym">Monacrosporium haptotylum</name>
    <dbReference type="NCBI Taxonomy" id="1284197"/>
    <lineage>
        <taxon>Eukaryota</taxon>
        <taxon>Fungi</taxon>
        <taxon>Dikarya</taxon>
        <taxon>Ascomycota</taxon>
        <taxon>Pezizomycotina</taxon>
        <taxon>Orbiliomycetes</taxon>
        <taxon>Orbiliales</taxon>
        <taxon>Orbiliaceae</taxon>
        <taxon>Dactylellina</taxon>
    </lineage>
</organism>
<feature type="compositionally biased region" description="Basic residues" evidence="1">
    <location>
        <begin position="379"/>
        <end position="392"/>
    </location>
</feature>
<comment type="caution">
    <text evidence="2">The sequence shown here is derived from an EMBL/GenBank/DDBJ whole genome shotgun (WGS) entry which is preliminary data.</text>
</comment>
<accession>S8BRU8</accession>